<dbReference type="GO" id="GO:0007010">
    <property type="term" value="P:cytoskeleton organization"/>
    <property type="evidence" value="ECO:0007669"/>
    <property type="project" value="UniProtKB-ARBA"/>
</dbReference>
<evidence type="ECO:0000313" key="12">
    <source>
        <dbReference type="EMBL" id="KAF8406405.1"/>
    </source>
</evidence>
<evidence type="ECO:0000256" key="6">
    <source>
        <dbReference type="ARBA" id="ARBA00022777"/>
    </source>
</evidence>
<dbReference type="InterPro" id="IPR011009">
    <property type="entry name" value="Kinase-like_dom_sf"/>
</dbReference>
<dbReference type="Gene3D" id="1.10.510.10">
    <property type="entry name" value="Transferase(Phosphotransferase) domain 1"/>
    <property type="match status" value="1"/>
</dbReference>
<keyword evidence="7" id="KW-0067">ATP-binding</keyword>
<dbReference type="InterPro" id="IPR050236">
    <property type="entry name" value="Ser_Thr_kinase_AGC"/>
</dbReference>
<evidence type="ECO:0000256" key="9">
    <source>
        <dbReference type="ARBA" id="ARBA00048679"/>
    </source>
</evidence>
<dbReference type="SMART" id="SM00220">
    <property type="entry name" value="S_TKc"/>
    <property type="match status" value="1"/>
</dbReference>
<dbReference type="Proteomes" id="UP000655225">
    <property type="component" value="Unassembled WGS sequence"/>
</dbReference>
<dbReference type="Pfam" id="PF00069">
    <property type="entry name" value="Pkinase"/>
    <property type="match status" value="1"/>
</dbReference>
<dbReference type="Pfam" id="PF26031">
    <property type="entry name" value="IREH1"/>
    <property type="match status" value="1"/>
</dbReference>
<name>A0A834ZJ45_TETSI</name>
<dbReference type="GO" id="GO:0005524">
    <property type="term" value="F:ATP binding"/>
    <property type="evidence" value="ECO:0007669"/>
    <property type="project" value="UniProtKB-KW"/>
</dbReference>
<evidence type="ECO:0000256" key="8">
    <source>
        <dbReference type="ARBA" id="ARBA00047899"/>
    </source>
</evidence>
<evidence type="ECO:0000256" key="3">
    <source>
        <dbReference type="ARBA" id="ARBA00022553"/>
    </source>
</evidence>
<dbReference type="AlphaFoldDB" id="A0A834ZJ45"/>
<dbReference type="SUPFAM" id="SSF56112">
    <property type="entry name" value="Protein kinase-like (PK-like)"/>
    <property type="match status" value="1"/>
</dbReference>
<dbReference type="CDD" id="cd05579">
    <property type="entry name" value="STKc_MAST_like"/>
    <property type="match status" value="1"/>
</dbReference>
<dbReference type="InterPro" id="IPR000719">
    <property type="entry name" value="Prot_kinase_dom"/>
</dbReference>
<comment type="catalytic activity">
    <reaction evidence="8">
        <text>L-threonyl-[protein] + ATP = O-phospho-L-threonyl-[protein] + ADP + H(+)</text>
        <dbReference type="Rhea" id="RHEA:46608"/>
        <dbReference type="Rhea" id="RHEA-COMP:11060"/>
        <dbReference type="Rhea" id="RHEA-COMP:11605"/>
        <dbReference type="ChEBI" id="CHEBI:15378"/>
        <dbReference type="ChEBI" id="CHEBI:30013"/>
        <dbReference type="ChEBI" id="CHEBI:30616"/>
        <dbReference type="ChEBI" id="CHEBI:61977"/>
        <dbReference type="ChEBI" id="CHEBI:456216"/>
        <dbReference type="EC" id="2.7.11.1"/>
    </reaction>
</comment>
<feature type="domain" description="Protein kinase" evidence="11">
    <location>
        <begin position="730"/>
        <end position="1051"/>
    </location>
</feature>
<evidence type="ECO:0000256" key="2">
    <source>
        <dbReference type="ARBA" id="ARBA00022527"/>
    </source>
</evidence>
<keyword evidence="3" id="KW-0597">Phosphoprotein</keyword>
<comment type="caution">
    <text evidence="12">The sequence shown here is derived from an EMBL/GenBank/DDBJ whole genome shotgun (WGS) entry which is preliminary data.</text>
</comment>
<evidence type="ECO:0000256" key="7">
    <source>
        <dbReference type="ARBA" id="ARBA00022840"/>
    </source>
</evidence>
<dbReference type="GO" id="GO:0004674">
    <property type="term" value="F:protein serine/threonine kinase activity"/>
    <property type="evidence" value="ECO:0007669"/>
    <property type="project" value="UniProtKB-KW"/>
</dbReference>
<gene>
    <name evidence="12" type="ORF">HHK36_008492</name>
</gene>
<evidence type="ECO:0000256" key="5">
    <source>
        <dbReference type="ARBA" id="ARBA00022741"/>
    </source>
</evidence>
<dbReference type="Gene3D" id="3.30.200.20">
    <property type="entry name" value="Phosphorylase Kinase, domain 1"/>
    <property type="match status" value="2"/>
</dbReference>
<evidence type="ECO:0000259" key="11">
    <source>
        <dbReference type="PROSITE" id="PS50011"/>
    </source>
</evidence>
<feature type="compositionally biased region" description="Polar residues" evidence="10">
    <location>
        <begin position="128"/>
        <end position="138"/>
    </location>
</feature>
<evidence type="ECO:0000256" key="4">
    <source>
        <dbReference type="ARBA" id="ARBA00022679"/>
    </source>
</evidence>
<keyword evidence="4" id="KW-0808">Transferase</keyword>
<dbReference type="PROSITE" id="PS50011">
    <property type="entry name" value="PROTEIN_KINASE_DOM"/>
    <property type="match status" value="1"/>
</dbReference>
<keyword evidence="6" id="KW-0418">Kinase</keyword>
<protein>
    <recommendedName>
        <fullName evidence="1">non-specific serine/threonine protein kinase</fullName>
        <ecNumber evidence="1">2.7.11.1</ecNumber>
    </recommendedName>
</protein>
<evidence type="ECO:0000313" key="13">
    <source>
        <dbReference type="Proteomes" id="UP000655225"/>
    </source>
</evidence>
<dbReference type="InterPro" id="IPR058783">
    <property type="entry name" value="IREH1/IRE-like_N"/>
</dbReference>
<accession>A0A834ZJ45</accession>
<keyword evidence="5" id="KW-0547">Nucleotide-binding</keyword>
<dbReference type="PROSITE" id="PS00108">
    <property type="entry name" value="PROTEIN_KINASE_ST"/>
    <property type="match status" value="1"/>
</dbReference>
<dbReference type="FunFam" id="1.10.510.10:FF:000024">
    <property type="entry name" value="Probable serine/threonine-protein kinase cot-1"/>
    <property type="match status" value="1"/>
</dbReference>
<feature type="region of interest" description="Disordered" evidence="10">
    <location>
        <begin position="1"/>
        <end position="70"/>
    </location>
</feature>
<dbReference type="PANTHER" id="PTHR24356">
    <property type="entry name" value="SERINE/THREONINE-PROTEIN KINASE"/>
    <property type="match status" value="1"/>
</dbReference>
<reference evidence="12 13" key="1">
    <citation type="submission" date="2020-04" db="EMBL/GenBank/DDBJ databases">
        <title>Plant Genome Project.</title>
        <authorList>
            <person name="Zhang R.-G."/>
        </authorList>
    </citation>
    <scope>NUCLEOTIDE SEQUENCE [LARGE SCALE GENOMIC DNA]</scope>
    <source>
        <strain evidence="12">YNK0</strain>
        <tissue evidence="12">Leaf</tissue>
    </source>
</reference>
<dbReference type="GO" id="GO:0035556">
    <property type="term" value="P:intracellular signal transduction"/>
    <property type="evidence" value="ECO:0007669"/>
    <property type="project" value="TreeGrafter"/>
</dbReference>
<feature type="region of interest" description="Disordered" evidence="10">
    <location>
        <begin position="118"/>
        <end position="163"/>
    </location>
</feature>
<evidence type="ECO:0000256" key="1">
    <source>
        <dbReference type="ARBA" id="ARBA00012513"/>
    </source>
</evidence>
<dbReference type="EMBL" id="JABCRI010000005">
    <property type="protein sequence ID" value="KAF8406405.1"/>
    <property type="molecule type" value="Genomic_DNA"/>
</dbReference>
<keyword evidence="2" id="KW-0723">Serine/threonine-protein kinase</keyword>
<dbReference type="OMA" id="KWLFTRM"/>
<evidence type="ECO:0000256" key="10">
    <source>
        <dbReference type="SAM" id="MobiDB-lite"/>
    </source>
</evidence>
<keyword evidence="13" id="KW-1185">Reference proteome</keyword>
<organism evidence="12 13">
    <name type="scientific">Tetracentron sinense</name>
    <name type="common">Spur-leaf</name>
    <dbReference type="NCBI Taxonomy" id="13715"/>
    <lineage>
        <taxon>Eukaryota</taxon>
        <taxon>Viridiplantae</taxon>
        <taxon>Streptophyta</taxon>
        <taxon>Embryophyta</taxon>
        <taxon>Tracheophyta</taxon>
        <taxon>Spermatophyta</taxon>
        <taxon>Magnoliopsida</taxon>
        <taxon>Trochodendrales</taxon>
        <taxon>Trochodendraceae</taxon>
        <taxon>Tetracentron</taxon>
    </lineage>
</organism>
<sequence>MAETSEDGGDLSSEIGIPSGLNRIKTHRVPSKDRLVSKTDSLAGVPRPPLKQNTVKEGHGKINGGKEGLRKGKKIARWFTSYLSKDSNQASSDDIPPKAEISNSEVKRLYKEGLVGTKQRAEQKHSAGKQSSPESISSRKVPKGLKSFSHELGPKGGIRPAFPRSHSYNDLKELLGSLNSRFDAAKEVVNAELANFVREVMDVLERNDSSSPKGQKVAEDLLILSQQCKEMTSSEFRLKCEGIVQDLADRRQRCPTGLLKQLFTRMLFILTRCTRMLQFQKDSEPMDENSLHKFKQCLENIPAVELTWMPKPGIADSVTDLNQKDSRKQQLLGQNKIFSLPGRTWRRSEVPSDESDTIFRKDSMVLAQKSVSQNFQIDFHSSEHCIKESDQQSFSGSRRVKGISSYQGDTAQQCHRVDGSLPGKLINKSSCSSLHEQEQGLEGSDSVICRICEEIVPTSHLESHSYICAYADKCDLNYLDVDERLSKLAEILEQIIDLCTLSFHASYGSPEISRIQTANSAVGSEGHSPKIMEWHNKGVEGMFEDLHEMDTACIDDSHLATSSNLKGLLGVKLCHHGAPSSTGSMTSVSSTNTPVASHFDLFWLEHSNPSEPEDVQQMTDLVDIARCVATTDLAKEGASEYLLACMQDLQDVLQHSKLEALVIDTFGRRIENLLREKYILACELMDDKSPKSESKYKEGIGFLVDSASQSSTMSTPLHPAHKERTGIDDFEIIKPISRGAFGKVFLARKRTTGDLFAIKVLKKLDMIRKNDIERILAERNILITVRNPFVDVVEVPILAFDHPNHQCRTINTLGWQILASDVRFFYSFSCRDNLYLVMEYLNGGDLYSLLRKVGCLEEDVARIYIAELVLALEYLHSQGIVHRDLKPDNILIAHDGHIKLTDFGLSKIGLVNSTVDLSGSEINNVTLSDAQDLHTSFENTQQIEDRSRQSAVGTPDYLAPEILLGTEHGYAADWWSVGIILFEFITGIPPFTAERPEIIFDSILNRKIPWPPVPNDMSYEAQDLINRFLIHDPDQRLGANGSLEVKAHSFFKGVNWDTLALQKVEMHPPLYIFEIQMAYADEQMLISRLHFCACSKMLNSSLHRELLLQTL</sequence>
<comment type="catalytic activity">
    <reaction evidence="9">
        <text>L-seryl-[protein] + ATP = O-phospho-L-seryl-[protein] + ADP + H(+)</text>
        <dbReference type="Rhea" id="RHEA:17989"/>
        <dbReference type="Rhea" id="RHEA-COMP:9863"/>
        <dbReference type="Rhea" id="RHEA-COMP:11604"/>
        <dbReference type="ChEBI" id="CHEBI:15378"/>
        <dbReference type="ChEBI" id="CHEBI:29999"/>
        <dbReference type="ChEBI" id="CHEBI:30616"/>
        <dbReference type="ChEBI" id="CHEBI:83421"/>
        <dbReference type="ChEBI" id="CHEBI:456216"/>
        <dbReference type="EC" id="2.7.11.1"/>
    </reaction>
</comment>
<dbReference type="InterPro" id="IPR008271">
    <property type="entry name" value="Ser/Thr_kinase_AS"/>
</dbReference>
<dbReference type="OrthoDB" id="162894at2759"/>
<proteinExistence type="predicted"/>
<dbReference type="EC" id="2.7.11.1" evidence="1"/>
<dbReference type="PANTHER" id="PTHR24356:SF354">
    <property type="entry name" value="SERINE_THREONINE PROTEIN KINASE IRE4-RELATED"/>
    <property type="match status" value="1"/>
</dbReference>